<comment type="similarity">
    <text evidence="3">Belongs to the SmpB family.</text>
</comment>
<dbReference type="PROSITE" id="PS01317">
    <property type="entry name" value="SSRP"/>
    <property type="match status" value="1"/>
</dbReference>
<dbReference type="GO" id="GO:0005829">
    <property type="term" value="C:cytosol"/>
    <property type="evidence" value="ECO:0007669"/>
    <property type="project" value="TreeGrafter"/>
</dbReference>
<dbReference type="Gene3D" id="2.40.280.10">
    <property type="match status" value="1"/>
</dbReference>
<dbReference type="NCBIfam" id="TIGR00086">
    <property type="entry name" value="smpB"/>
    <property type="match status" value="1"/>
</dbReference>
<dbReference type="GO" id="GO:0003723">
    <property type="term" value="F:RNA binding"/>
    <property type="evidence" value="ECO:0007669"/>
    <property type="project" value="UniProtKB-UniRule"/>
</dbReference>
<evidence type="ECO:0000313" key="4">
    <source>
        <dbReference type="EMBL" id="SOY31810.1"/>
    </source>
</evidence>
<dbReference type="GO" id="GO:0070929">
    <property type="term" value="P:trans-translation"/>
    <property type="evidence" value="ECO:0007669"/>
    <property type="project" value="UniProtKB-UniRule"/>
</dbReference>
<evidence type="ECO:0000256" key="1">
    <source>
        <dbReference type="ARBA" id="ARBA00022490"/>
    </source>
</evidence>
<accession>A0A2K4ZMZ1</accession>
<comment type="subcellular location">
    <subcellularLocation>
        <location evidence="3">Cytoplasm</location>
    </subcellularLocation>
    <text evidence="3">The tmRNA-SmpB complex associates with stalled 70S ribosomes.</text>
</comment>
<name>A0A2K4ZMZ1_9FIRM</name>
<dbReference type="PANTHER" id="PTHR30308:SF2">
    <property type="entry name" value="SSRA-BINDING PROTEIN"/>
    <property type="match status" value="1"/>
</dbReference>
<dbReference type="GO" id="GO:0070930">
    <property type="term" value="P:trans-translation-dependent protein tagging"/>
    <property type="evidence" value="ECO:0007669"/>
    <property type="project" value="TreeGrafter"/>
</dbReference>
<protein>
    <recommendedName>
        <fullName evidence="3">SsrA-binding protein</fullName>
    </recommendedName>
    <alternativeName>
        <fullName evidence="3">Small protein B</fullName>
    </alternativeName>
</protein>
<comment type="function">
    <text evidence="3">Required for rescue of stalled ribosomes mediated by trans-translation. Binds to transfer-messenger RNA (tmRNA), required for stable association of tmRNA with ribosomes. tmRNA and SmpB together mimic tRNA shape, replacing the anticodon stem-loop with SmpB. tmRNA is encoded by the ssrA gene; the 2 termini fold to resemble tRNA(Ala) and it encodes a 'tag peptide', a short internal open reading frame. During trans-translation Ala-aminoacylated tmRNA acts like a tRNA, entering the A-site of stalled ribosomes, displacing the stalled mRNA. The ribosome then switches to translate the ORF on the tmRNA; the nascent peptide is terminated with the 'tag peptide' encoded by the tmRNA and targeted for degradation. The ribosome is freed to recommence translation, which seems to be the essential function of trans-translation.</text>
</comment>
<evidence type="ECO:0000256" key="2">
    <source>
        <dbReference type="ARBA" id="ARBA00022884"/>
    </source>
</evidence>
<dbReference type="PANTHER" id="PTHR30308">
    <property type="entry name" value="TMRNA-BINDING COMPONENT OF TRANS-TRANSLATION TAGGING COMPLEX"/>
    <property type="match status" value="1"/>
</dbReference>
<gene>
    <name evidence="3 4" type="primary">smpB</name>
    <name evidence="4" type="ORF">AMURIS_04559</name>
</gene>
<keyword evidence="2 3" id="KW-0694">RNA-binding</keyword>
<dbReference type="InterPro" id="IPR020081">
    <property type="entry name" value="SsrA-bd_prot_CS"/>
</dbReference>
<dbReference type="Proteomes" id="UP000236311">
    <property type="component" value="Unassembled WGS sequence"/>
</dbReference>
<dbReference type="Pfam" id="PF01668">
    <property type="entry name" value="SmpB"/>
    <property type="match status" value="1"/>
</dbReference>
<evidence type="ECO:0000256" key="3">
    <source>
        <dbReference type="HAMAP-Rule" id="MF_00023"/>
    </source>
</evidence>
<organism evidence="4 5">
    <name type="scientific">Acetatifactor muris</name>
    <dbReference type="NCBI Taxonomy" id="879566"/>
    <lineage>
        <taxon>Bacteria</taxon>
        <taxon>Bacillati</taxon>
        <taxon>Bacillota</taxon>
        <taxon>Clostridia</taxon>
        <taxon>Lachnospirales</taxon>
        <taxon>Lachnospiraceae</taxon>
        <taxon>Acetatifactor</taxon>
    </lineage>
</organism>
<keyword evidence="1 3" id="KW-0963">Cytoplasm</keyword>
<sequence>MAQTKSKEAQKLIANNKKAYHDYFIDETYEAGIALHGTEVKSMRMGKCSIKESFIRIENGEVYVYGMHVSPYEKGNIFNKDPLRVKKLLLHKYEINKLAGKVAEKGYTLVPLQVYLKNGRVKTEIGLARGKKLYDKRQDIARKDQRRETEREFKVKNL</sequence>
<dbReference type="RefSeq" id="WP_103241787.1">
    <property type="nucleotide sequence ID" value="NZ_CANRXC010000068.1"/>
</dbReference>
<dbReference type="AlphaFoldDB" id="A0A2K4ZMZ1"/>
<keyword evidence="5" id="KW-1185">Reference proteome</keyword>
<dbReference type="InterPro" id="IPR023620">
    <property type="entry name" value="SmpB"/>
</dbReference>
<dbReference type="NCBIfam" id="NF003843">
    <property type="entry name" value="PRK05422.1"/>
    <property type="match status" value="1"/>
</dbReference>
<proteinExistence type="inferred from homology"/>
<dbReference type="SUPFAM" id="SSF74982">
    <property type="entry name" value="Small protein B (SmpB)"/>
    <property type="match status" value="1"/>
</dbReference>
<dbReference type="CDD" id="cd09294">
    <property type="entry name" value="SmpB"/>
    <property type="match status" value="1"/>
</dbReference>
<dbReference type="HAMAP" id="MF_00023">
    <property type="entry name" value="SmpB"/>
    <property type="match status" value="1"/>
</dbReference>
<dbReference type="EMBL" id="OFSM01000032">
    <property type="protein sequence ID" value="SOY31810.1"/>
    <property type="molecule type" value="Genomic_DNA"/>
</dbReference>
<dbReference type="OrthoDB" id="9805462at2"/>
<dbReference type="InterPro" id="IPR000037">
    <property type="entry name" value="SsrA-bd_prot"/>
</dbReference>
<reference evidence="4 5" key="1">
    <citation type="submission" date="2018-01" db="EMBL/GenBank/DDBJ databases">
        <authorList>
            <person name="Gaut B.S."/>
            <person name="Morton B.R."/>
            <person name="Clegg M.T."/>
            <person name="Duvall M.R."/>
        </authorList>
    </citation>
    <scope>NUCLEOTIDE SEQUENCE [LARGE SCALE GENOMIC DNA]</scope>
    <source>
        <strain evidence="4">GP69</strain>
    </source>
</reference>
<evidence type="ECO:0000313" key="5">
    <source>
        <dbReference type="Proteomes" id="UP000236311"/>
    </source>
</evidence>